<sequence length="352" mass="39513">MINKTCFLCLLFFILQPWVHGAGLSLAGDWRVSLDDPYADTVGCKWRDVRLPGTLDDASIGEPLGLTPELNFRVLTRLQRKVNYVGPAWYSREVVIPDEWAGRSIILELERVLWKSTVFVDGRECGSQESLATPHRFDLGKVLTPGKHTVTLKIDNREIYSNVSHKIPRYQFPENMNVGHAYTNHTQIMWNGVLGGLRLYATDAVRIDGVSVATKGGALNVSIKLFSDNFSGRQNIKAVLRRRNDSGIIARYSHPIDIKPGSGNESISWSVPGHVKIERWDEFSPALYEIELGVENSKADPVRVTFGFRELTAQDGAFWLNGRRIFLRGTLNCAEFPLTGYPPRTRTLGGEL</sequence>
<dbReference type="GO" id="GO:0004553">
    <property type="term" value="F:hydrolase activity, hydrolyzing O-glycosyl compounds"/>
    <property type="evidence" value="ECO:0007669"/>
    <property type="project" value="InterPro"/>
</dbReference>
<dbReference type="Proteomes" id="UP000244896">
    <property type="component" value="Chromosome"/>
</dbReference>
<dbReference type="InterPro" id="IPR006104">
    <property type="entry name" value="Glyco_hydro_2_N"/>
</dbReference>
<dbReference type="AlphaFoldDB" id="A0A2U8E0I1"/>
<dbReference type="KEGG" id="elut:CKA38_02910"/>
<dbReference type="SUPFAM" id="SSF49785">
    <property type="entry name" value="Galactose-binding domain-like"/>
    <property type="match status" value="1"/>
</dbReference>
<dbReference type="EMBL" id="CP023004">
    <property type="protein sequence ID" value="AWI08348.1"/>
    <property type="molecule type" value="Genomic_DNA"/>
</dbReference>
<protein>
    <recommendedName>
        <fullName evidence="3">Glycosyl hydrolases family 2 sugar binding domain-containing protein</fullName>
    </recommendedName>
</protein>
<name>A0A2U8E0I1_9BACT</name>
<dbReference type="GO" id="GO:0005975">
    <property type="term" value="P:carbohydrate metabolic process"/>
    <property type="evidence" value="ECO:0007669"/>
    <property type="project" value="InterPro"/>
</dbReference>
<feature type="chain" id="PRO_5015933106" description="Glycosyl hydrolases family 2 sugar binding domain-containing protein" evidence="2">
    <location>
        <begin position="22"/>
        <end position="352"/>
    </location>
</feature>
<keyword evidence="2" id="KW-0732">Signal</keyword>
<dbReference type="InterPro" id="IPR051913">
    <property type="entry name" value="GH2_Domain-Containing"/>
</dbReference>
<dbReference type="InterPro" id="IPR008979">
    <property type="entry name" value="Galactose-bd-like_sf"/>
</dbReference>
<feature type="signal peptide" evidence="2">
    <location>
        <begin position="1"/>
        <end position="21"/>
    </location>
</feature>
<evidence type="ECO:0000259" key="3">
    <source>
        <dbReference type="Pfam" id="PF02837"/>
    </source>
</evidence>
<evidence type="ECO:0000313" key="4">
    <source>
        <dbReference type="EMBL" id="AWI08348.1"/>
    </source>
</evidence>
<organism evidence="4 5">
    <name type="scientific">Ereboglobus luteus</name>
    <dbReference type="NCBI Taxonomy" id="1796921"/>
    <lineage>
        <taxon>Bacteria</taxon>
        <taxon>Pseudomonadati</taxon>
        <taxon>Verrucomicrobiota</taxon>
        <taxon>Opitutia</taxon>
        <taxon>Opitutales</taxon>
        <taxon>Opitutaceae</taxon>
        <taxon>Ereboglobus</taxon>
    </lineage>
</organism>
<dbReference type="Gene3D" id="2.60.120.260">
    <property type="entry name" value="Galactose-binding domain-like"/>
    <property type="match status" value="1"/>
</dbReference>
<dbReference type="PANTHER" id="PTHR42732">
    <property type="entry name" value="BETA-GALACTOSIDASE"/>
    <property type="match status" value="1"/>
</dbReference>
<comment type="similarity">
    <text evidence="1">Belongs to the glycosyl hydrolase 2 family.</text>
</comment>
<keyword evidence="5" id="KW-1185">Reference proteome</keyword>
<dbReference type="OrthoDB" id="9814867at2"/>
<gene>
    <name evidence="4" type="ORF">CKA38_02910</name>
</gene>
<accession>A0A2U8E0I1</accession>
<reference evidence="4 5" key="1">
    <citation type="journal article" date="2018" name="Syst. Appl. Microbiol.">
        <title>Ereboglobus luteus gen. nov. sp. nov. from cockroach guts, and new insights into the oxygen relationship of the genera Opitutus and Didymococcus (Verrucomicrobia: Opitutaceae).</title>
        <authorList>
            <person name="Tegtmeier D."/>
            <person name="Belitz A."/>
            <person name="Radek R."/>
            <person name="Heimerl T."/>
            <person name="Brune A."/>
        </authorList>
    </citation>
    <scope>NUCLEOTIDE SEQUENCE [LARGE SCALE GENOMIC DNA]</scope>
    <source>
        <strain evidence="4 5">Ho45</strain>
    </source>
</reference>
<feature type="domain" description="Glycosyl hydrolases family 2 sugar binding" evidence="3">
    <location>
        <begin position="25"/>
        <end position="154"/>
    </location>
</feature>
<evidence type="ECO:0000313" key="5">
    <source>
        <dbReference type="Proteomes" id="UP000244896"/>
    </source>
</evidence>
<dbReference type="Pfam" id="PF02837">
    <property type="entry name" value="Glyco_hydro_2_N"/>
    <property type="match status" value="1"/>
</dbReference>
<evidence type="ECO:0000256" key="2">
    <source>
        <dbReference type="SAM" id="SignalP"/>
    </source>
</evidence>
<dbReference type="RefSeq" id="WP_108824155.1">
    <property type="nucleotide sequence ID" value="NZ_CP023004.1"/>
</dbReference>
<proteinExistence type="inferred from homology"/>
<evidence type="ECO:0000256" key="1">
    <source>
        <dbReference type="ARBA" id="ARBA00007401"/>
    </source>
</evidence>